<keyword evidence="1" id="KW-0812">Transmembrane</keyword>
<dbReference type="AlphaFoldDB" id="A0A183FI02"/>
<evidence type="ECO:0000313" key="2">
    <source>
        <dbReference type="EMBL" id="VDO68359.1"/>
    </source>
</evidence>
<reference evidence="2 3" key="1">
    <citation type="submission" date="2018-11" db="EMBL/GenBank/DDBJ databases">
        <authorList>
            <consortium name="Pathogen Informatics"/>
        </authorList>
    </citation>
    <scope>NUCLEOTIDE SEQUENCE [LARGE SCALE GENOMIC DNA]</scope>
</reference>
<evidence type="ECO:0000256" key="1">
    <source>
        <dbReference type="SAM" id="Phobius"/>
    </source>
</evidence>
<dbReference type="EMBL" id="UZAH01025669">
    <property type="protein sequence ID" value="VDO68359.1"/>
    <property type="molecule type" value="Genomic_DNA"/>
</dbReference>
<evidence type="ECO:0000313" key="4">
    <source>
        <dbReference type="WBParaSite" id="HPBE_0000646001-mRNA-1"/>
    </source>
</evidence>
<keyword evidence="3" id="KW-1185">Reference proteome</keyword>
<keyword evidence="1" id="KW-0472">Membrane</keyword>
<reference evidence="4" key="2">
    <citation type="submission" date="2019-09" db="UniProtKB">
        <authorList>
            <consortium name="WormBaseParasite"/>
        </authorList>
    </citation>
    <scope>IDENTIFICATION</scope>
</reference>
<feature type="transmembrane region" description="Helical" evidence="1">
    <location>
        <begin position="20"/>
        <end position="48"/>
    </location>
</feature>
<keyword evidence="1" id="KW-1133">Transmembrane helix</keyword>
<evidence type="ECO:0000313" key="3">
    <source>
        <dbReference type="Proteomes" id="UP000050761"/>
    </source>
</evidence>
<name>A0A183FI02_HELPZ</name>
<accession>A0A3P7XSK8</accession>
<protein>
    <submittedName>
        <fullName evidence="4">Aa_trans domain-containing protein</fullName>
    </submittedName>
</protein>
<organism evidence="3 4">
    <name type="scientific">Heligmosomoides polygyrus</name>
    <name type="common">Parasitic roundworm</name>
    <dbReference type="NCBI Taxonomy" id="6339"/>
    <lineage>
        <taxon>Eukaryota</taxon>
        <taxon>Metazoa</taxon>
        <taxon>Ecdysozoa</taxon>
        <taxon>Nematoda</taxon>
        <taxon>Chromadorea</taxon>
        <taxon>Rhabditida</taxon>
        <taxon>Rhabditina</taxon>
        <taxon>Rhabditomorpha</taxon>
        <taxon>Strongyloidea</taxon>
        <taxon>Heligmosomidae</taxon>
        <taxon>Heligmosomoides</taxon>
    </lineage>
</organism>
<accession>A0A183FI02</accession>
<proteinExistence type="predicted"/>
<gene>
    <name evidence="2" type="ORF">HPBE_LOCUS6461</name>
</gene>
<dbReference type="Proteomes" id="UP000050761">
    <property type="component" value="Unassembled WGS sequence"/>
</dbReference>
<sequence length="77" mass="8244">MLAVMVLSFSDVDIEPLPTIAQLNAGAIAGLVAETAFLSYLIFSYLILPPHVRASASRNDRAHPVKLTLAALKRSVP</sequence>
<dbReference type="WBParaSite" id="HPBE_0000646001-mRNA-1">
    <property type="protein sequence ID" value="HPBE_0000646001-mRNA-1"/>
    <property type="gene ID" value="HPBE_0000646001"/>
</dbReference>